<keyword evidence="2" id="KW-0418">Kinase</keyword>
<name>A0A4V1M6N3_9BACT</name>
<evidence type="ECO:0000313" key="3">
    <source>
        <dbReference type="Proteomes" id="UP000290218"/>
    </source>
</evidence>
<accession>A0A4V1M6N3</accession>
<protein>
    <submittedName>
        <fullName evidence="2">Cytidylate kinase-like family protein</fullName>
    </submittedName>
</protein>
<gene>
    <name evidence="2" type="ORF">ESB00_09010</name>
</gene>
<comment type="caution">
    <text evidence="2">The sequence shown here is derived from an EMBL/GenBank/DDBJ whole genome shotgun (WGS) entry which is preliminary data.</text>
</comment>
<evidence type="ECO:0000313" key="2">
    <source>
        <dbReference type="EMBL" id="RXK55999.1"/>
    </source>
</evidence>
<dbReference type="Pfam" id="PF13189">
    <property type="entry name" value="Cytidylate_kin2"/>
    <property type="match status" value="1"/>
</dbReference>
<dbReference type="Proteomes" id="UP000290218">
    <property type="component" value="Unassembled WGS sequence"/>
</dbReference>
<dbReference type="GO" id="GO:0016301">
    <property type="term" value="F:kinase activity"/>
    <property type="evidence" value="ECO:0007669"/>
    <property type="project" value="UniProtKB-KW"/>
</dbReference>
<evidence type="ECO:0000256" key="1">
    <source>
        <dbReference type="SAM" id="MobiDB-lite"/>
    </source>
</evidence>
<reference evidence="2 3" key="1">
    <citation type="submission" date="2019-01" db="EMBL/GenBank/DDBJ databases">
        <title>Lacunisphaera sp. strain TWA-58.</title>
        <authorList>
            <person name="Chen W.-M."/>
        </authorList>
    </citation>
    <scope>NUCLEOTIDE SEQUENCE [LARGE SCALE GENOMIC DNA]</scope>
    <source>
        <strain evidence="2 3">TWA-58</strain>
    </source>
</reference>
<keyword evidence="2" id="KW-0808">Transferase</keyword>
<dbReference type="OrthoDB" id="190433at2"/>
<feature type="compositionally biased region" description="Polar residues" evidence="1">
    <location>
        <begin position="17"/>
        <end position="27"/>
    </location>
</feature>
<organism evidence="2 3">
    <name type="scientific">Oleiharenicola lentus</name>
    <dbReference type="NCBI Taxonomy" id="2508720"/>
    <lineage>
        <taxon>Bacteria</taxon>
        <taxon>Pseudomonadati</taxon>
        <taxon>Verrucomicrobiota</taxon>
        <taxon>Opitutia</taxon>
        <taxon>Opitutales</taxon>
        <taxon>Opitutaceae</taxon>
        <taxon>Oleiharenicola</taxon>
    </lineage>
</organism>
<dbReference type="AlphaFoldDB" id="A0A4V1M6N3"/>
<dbReference type="SUPFAM" id="SSF52540">
    <property type="entry name" value="P-loop containing nucleoside triphosphate hydrolases"/>
    <property type="match status" value="1"/>
</dbReference>
<keyword evidence="3" id="KW-1185">Reference proteome</keyword>
<dbReference type="Gene3D" id="3.40.50.300">
    <property type="entry name" value="P-loop containing nucleotide triphosphate hydrolases"/>
    <property type="match status" value="1"/>
</dbReference>
<proteinExistence type="predicted"/>
<dbReference type="InterPro" id="IPR027417">
    <property type="entry name" value="P-loop_NTPase"/>
</dbReference>
<dbReference type="EMBL" id="SDHX01000001">
    <property type="protein sequence ID" value="RXK55999.1"/>
    <property type="molecule type" value="Genomic_DNA"/>
</dbReference>
<sequence length="299" mass="33257">MPAHRDACQNPHGLTQGMRSISHSGSASPGVFYAKREPGSPGCLSGRFRPPPQPRLAMTTHPYLQHGLTILHARLKTPHARFAALTGTEPRPFITLSRETCAGATTLGKHLIPLLDAHLGQEGRSWMFLDKDLLHHALNHHNLPERLADYLPEDRLPEIKGLIGEIVGLHPPLWELEHRVAEAIHRFAELGHVIISGRAAHLITRDLPAGLHLRLVAPRESRIRRAQEIRQSDRAAAEAFITENDQARERHVRTNFEQDINDPHAYDLVINTDRVPPATAARLVLDALQERVAALTPAV</sequence>
<feature type="region of interest" description="Disordered" evidence="1">
    <location>
        <begin position="1"/>
        <end position="48"/>
    </location>
</feature>